<keyword evidence="6" id="KW-0624">Polysaccharide degradation</keyword>
<dbReference type="AlphaFoldDB" id="A0A920CY62"/>
<evidence type="ECO:0000256" key="2">
    <source>
        <dbReference type="ARBA" id="ARBA00022801"/>
    </source>
</evidence>
<evidence type="ECO:0000256" key="7">
    <source>
        <dbReference type="RuleBase" id="RU361153"/>
    </source>
</evidence>
<dbReference type="Pfam" id="PF00150">
    <property type="entry name" value="Cellulase"/>
    <property type="match status" value="1"/>
</dbReference>
<dbReference type="GO" id="GO:0009986">
    <property type="term" value="C:cell surface"/>
    <property type="evidence" value="ECO:0007669"/>
    <property type="project" value="TreeGrafter"/>
</dbReference>
<comment type="similarity">
    <text evidence="1 7">Belongs to the glycosyl hydrolase 5 (cellulase A) family.</text>
</comment>
<evidence type="ECO:0000256" key="4">
    <source>
        <dbReference type="ARBA" id="ARBA00023277"/>
    </source>
</evidence>
<dbReference type="PANTHER" id="PTHR31297">
    <property type="entry name" value="GLUCAN ENDO-1,6-BETA-GLUCOSIDASE B"/>
    <property type="match status" value="1"/>
</dbReference>
<evidence type="ECO:0000259" key="8">
    <source>
        <dbReference type="Pfam" id="PF00150"/>
    </source>
</evidence>
<evidence type="ECO:0000256" key="5">
    <source>
        <dbReference type="ARBA" id="ARBA00023295"/>
    </source>
</evidence>
<dbReference type="EMBL" id="BOSE01000002">
    <property type="protein sequence ID" value="GIP16028.1"/>
    <property type="molecule type" value="Genomic_DNA"/>
</dbReference>
<keyword evidence="5 7" id="KW-0326">Glycosidase</keyword>
<dbReference type="InterPro" id="IPR017853">
    <property type="entry name" value="GH"/>
</dbReference>
<protein>
    <recommendedName>
        <fullName evidence="8">Glycoside hydrolase family 5 domain-containing protein</fullName>
    </recommendedName>
</protein>
<keyword evidence="10" id="KW-1185">Reference proteome</keyword>
<feature type="domain" description="Glycoside hydrolase family 5" evidence="8">
    <location>
        <begin position="83"/>
        <end position="324"/>
    </location>
</feature>
<gene>
    <name evidence="9" type="ORF">J40TS1_16700</name>
</gene>
<reference evidence="9" key="1">
    <citation type="submission" date="2021-03" db="EMBL/GenBank/DDBJ databases">
        <title>Antimicrobial resistance genes in bacteria isolated from Japanese honey, and their potential for conferring macrolide and lincosamide resistance in the American foulbrood pathogen Paenibacillus larvae.</title>
        <authorList>
            <person name="Okamoto M."/>
            <person name="Kumagai M."/>
            <person name="Kanamori H."/>
            <person name="Takamatsu D."/>
        </authorList>
    </citation>
    <scope>NUCLEOTIDE SEQUENCE</scope>
    <source>
        <strain evidence="9">J40TS1</strain>
    </source>
</reference>
<dbReference type="RefSeq" id="WP_246563311.1">
    <property type="nucleotide sequence ID" value="NZ_BOSE01000002.1"/>
</dbReference>
<evidence type="ECO:0000313" key="9">
    <source>
        <dbReference type="EMBL" id="GIP16028.1"/>
    </source>
</evidence>
<comment type="caution">
    <text evidence="9">The sequence shown here is derived from an EMBL/GenBank/DDBJ whole genome shotgun (WGS) entry which is preliminary data.</text>
</comment>
<organism evidence="9 10">
    <name type="scientific">Paenibacillus montaniterrae</name>
    <dbReference type="NCBI Taxonomy" id="429341"/>
    <lineage>
        <taxon>Bacteria</taxon>
        <taxon>Bacillati</taxon>
        <taxon>Bacillota</taxon>
        <taxon>Bacilli</taxon>
        <taxon>Bacillales</taxon>
        <taxon>Paenibacillaceae</taxon>
        <taxon>Paenibacillus</taxon>
    </lineage>
</organism>
<dbReference type="GO" id="GO:0008422">
    <property type="term" value="F:beta-glucosidase activity"/>
    <property type="evidence" value="ECO:0007669"/>
    <property type="project" value="TreeGrafter"/>
</dbReference>
<dbReference type="InterPro" id="IPR001547">
    <property type="entry name" value="Glyco_hydro_5"/>
</dbReference>
<dbReference type="SUPFAM" id="SSF51445">
    <property type="entry name" value="(Trans)glycosidases"/>
    <property type="match status" value="1"/>
</dbReference>
<keyword evidence="4" id="KW-0119">Carbohydrate metabolism</keyword>
<keyword evidence="2 7" id="KW-0378">Hydrolase</keyword>
<dbReference type="GO" id="GO:0030245">
    <property type="term" value="P:cellulose catabolic process"/>
    <property type="evidence" value="ECO:0007669"/>
    <property type="project" value="UniProtKB-KW"/>
</dbReference>
<dbReference type="InterPro" id="IPR050386">
    <property type="entry name" value="Glycosyl_hydrolase_5"/>
</dbReference>
<dbReference type="Gene3D" id="2.60.120.260">
    <property type="entry name" value="Galactose-binding domain-like"/>
    <property type="match status" value="1"/>
</dbReference>
<sequence length="540" mass="62538">MMERMETASDHTVTGFVRADGTRLVNGAGQEILLRGVGLGNWLLPEGYMWKFPEEGDRPRKIERMVEHLIGPDKAADFWALYWERYTTEADIKQIAAEGFNSIRLPINARFLLEDEEEPLRIQNDRLAYIDRLIEWCKKHRLYIILDLHGAPGGQTGAIIDDSARNLPELFTEEKNRRLTIELWRLLAERYKDEWIVAGYDLLNEPLPDWFSAYNDQLMPLYKELIAAIREVDSRHMIILEGAHWATDWSIFTEKTDDNLMLQFHKYWSNPDTESLQAYLHKREEWKVPIFMGEGGENNDDWYVGAFQLLEDHCISWNFWPWKKMDTGNSPCSITMPADWSKLVRYLEGGEQPDTAVAEQILWEFLDNIQFERCTYQAHVVRALFRRAPLRIPAIFYGNQGEGVSFGRTAKTENQLGFRVQDGTGIGFEEGGEPRHNYWHGRGQSEQRVFVQLEPGDWLAYQFTVVRSGEHRLRIKLFPVEESVTAAITANGKHIGNIMASDVGKWQTAELVLHNLAPGQVKLIIQAEVQPLKLEWVEMI</sequence>
<accession>A0A920CY62</accession>
<dbReference type="Proteomes" id="UP000683139">
    <property type="component" value="Unassembled WGS sequence"/>
</dbReference>
<proteinExistence type="inferred from homology"/>
<dbReference type="Gene3D" id="3.20.20.80">
    <property type="entry name" value="Glycosidases"/>
    <property type="match status" value="1"/>
</dbReference>
<keyword evidence="3" id="KW-0136">Cellulose degradation</keyword>
<evidence type="ECO:0000313" key="10">
    <source>
        <dbReference type="Proteomes" id="UP000683139"/>
    </source>
</evidence>
<evidence type="ECO:0000256" key="3">
    <source>
        <dbReference type="ARBA" id="ARBA00023001"/>
    </source>
</evidence>
<evidence type="ECO:0000256" key="6">
    <source>
        <dbReference type="ARBA" id="ARBA00023326"/>
    </source>
</evidence>
<dbReference type="GO" id="GO:0005576">
    <property type="term" value="C:extracellular region"/>
    <property type="evidence" value="ECO:0007669"/>
    <property type="project" value="TreeGrafter"/>
</dbReference>
<dbReference type="PANTHER" id="PTHR31297:SF41">
    <property type="entry name" value="ENDOGLUCANASE, PUTATIVE (AFU_ORTHOLOGUE AFUA_5G01830)-RELATED"/>
    <property type="match status" value="1"/>
</dbReference>
<name>A0A920CY62_9BACL</name>
<evidence type="ECO:0000256" key="1">
    <source>
        <dbReference type="ARBA" id="ARBA00005641"/>
    </source>
</evidence>